<reference evidence="1" key="2">
    <citation type="submission" date="2021-01" db="UniProtKB">
        <authorList>
            <consortium name="EnsemblPlants"/>
        </authorList>
    </citation>
    <scope>IDENTIFICATION</scope>
</reference>
<dbReference type="EMBL" id="LRBV02000005">
    <property type="status" value="NOT_ANNOTATED_CDS"/>
    <property type="molecule type" value="Genomic_DNA"/>
</dbReference>
<evidence type="ECO:0008006" key="3">
    <source>
        <dbReference type="Google" id="ProtNLM"/>
    </source>
</evidence>
<dbReference type="EnsemblPlants" id="QL05p031523:mrna">
    <property type="protein sequence ID" value="QL05p031523:mrna"/>
    <property type="gene ID" value="QL05p031523"/>
</dbReference>
<dbReference type="InParanoid" id="A0A7N2LPK9"/>
<evidence type="ECO:0000313" key="2">
    <source>
        <dbReference type="Proteomes" id="UP000594261"/>
    </source>
</evidence>
<organism evidence="1 2">
    <name type="scientific">Quercus lobata</name>
    <name type="common">Valley oak</name>
    <dbReference type="NCBI Taxonomy" id="97700"/>
    <lineage>
        <taxon>Eukaryota</taxon>
        <taxon>Viridiplantae</taxon>
        <taxon>Streptophyta</taxon>
        <taxon>Embryophyta</taxon>
        <taxon>Tracheophyta</taxon>
        <taxon>Spermatophyta</taxon>
        <taxon>Magnoliopsida</taxon>
        <taxon>eudicotyledons</taxon>
        <taxon>Gunneridae</taxon>
        <taxon>Pentapetalae</taxon>
        <taxon>rosids</taxon>
        <taxon>fabids</taxon>
        <taxon>Fagales</taxon>
        <taxon>Fagaceae</taxon>
        <taxon>Quercus</taxon>
    </lineage>
</organism>
<accession>A0A7N2LPK9</accession>
<reference evidence="1 2" key="1">
    <citation type="journal article" date="2016" name="G3 (Bethesda)">
        <title>First Draft Assembly and Annotation of the Genome of a California Endemic Oak Quercus lobata Nee (Fagaceae).</title>
        <authorList>
            <person name="Sork V.L."/>
            <person name="Fitz-Gibbon S.T."/>
            <person name="Puiu D."/>
            <person name="Crepeau M."/>
            <person name="Gugger P.F."/>
            <person name="Sherman R."/>
            <person name="Stevens K."/>
            <person name="Langley C.H."/>
            <person name="Pellegrini M."/>
            <person name="Salzberg S.L."/>
        </authorList>
    </citation>
    <scope>NUCLEOTIDE SEQUENCE [LARGE SCALE GENOMIC DNA]</scope>
    <source>
        <strain evidence="1 2">cv. SW786</strain>
    </source>
</reference>
<sequence length="249" mass="28094">MHEFHLDVSDKGELIAFLALWLSRFVIPYGNDVVRPETFCRASLMAELVRISLAHTLLGYIYRGLNHIALYPKGPSMANPNFPVHHVLGWLGEYMATLCRRRVAHEFPVEYPLLVKYSNVKAKELGFDQGVLANVSFTSFSELEAGSIEQLARGLLRAFLSRPMKPASLWDVRTPSVGCIRARYKRAEGSDGTNSGDTTHASYHDLSISEVVFFFWMGISEVVDTSHEMESQALINTPEDETFMEYLVD</sequence>
<dbReference type="Gramene" id="QL05p031523:mrna">
    <property type="protein sequence ID" value="QL05p031523:mrna"/>
    <property type="gene ID" value="QL05p031523"/>
</dbReference>
<dbReference type="Proteomes" id="UP000594261">
    <property type="component" value="Chromosome 5"/>
</dbReference>
<name>A0A7N2LPK9_QUELO</name>
<proteinExistence type="predicted"/>
<dbReference type="AlphaFoldDB" id="A0A7N2LPK9"/>
<evidence type="ECO:0000313" key="1">
    <source>
        <dbReference type="EnsemblPlants" id="QL05p031523:mrna"/>
    </source>
</evidence>
<protein>
    <recommendedName>
        <fullName evidence="3">Aminotransferase-like plant mobile domain-containing protein</fullName>
    </recommendedName>
</protein>
<keyword evidence="2" id="KW-1185">Reference proteome</keyword>